<name>A0AAP2UKP5_CLOIN</name>
<sequence length="185" mass="20894">MLYVLLCIVVFAGGLFWMLLPALKKHNTLKAEYDTAQLELQSVKASMIDYGDLDKQLKETSEELKNIKNKFYEEMNKEDVDNLITSMTIEHGLTPVSLSIAEADQENILSYTEYQLQQKKGSSSKNKDGKLKVYNVNLSVSGAITDVQTLVDDVRTTKSLKVSGITYSEEDDEKTTTITFKLFMI</sequence>
<dbReference type="EMBL" id="JAKTMA010000006">
    <property type="protein sequence ID" value="MCR0232097.1"/>
    <property type="molecule type" value="Genomic_DNA"/>
</dbReference>
<evidence type="ECO:0000313" key="3">
    <source>
        <dbReference type="Proteomes" id="UP001203972"/>
    </source>
</evidence>
<comment type="caution">
    <text evidence="2">The sequence shown here is derived from an EMBL/GenBank/DDBJ whole genome shotgun (WGS) entry which is preliminary data.</text>
</comment>
<evidence type="ECO:0000313" key="2">
    <source>
        <dbReference type="EMBL" id="MCR0232097.1"/>
    </source>
</evidence>
<keyword evidence="1" id="KW-0175">Coiled coil</keyword>
<evidence type="ECO:0000256" key="1">
    <source>
        <dbReference type="SAM" id="Coils"/>
    </source>
</evidence>
<gene>
    <name evidence="2" type="ORF">MKC95_04850</name>
</gene>
<feature type="coiled-coil region" evidence="1">
    <location>
        <begin position="26"/>
        <end position="77"/>
    </location>
</feature>
<protein>
    <submittedName>
        <fullName evidence="2">Uncharacterized protein</fullName>
    </submittedName>
</protein>
<dbReference type="RefSeq" id="WP_244343774.1">
    <property type="nucleotide sequence ID" value="NZ_AP025565.1"/>
</dbReference>
<accession>A0AAP2UKP5</accession>
<dbReference type="AlphaFoldDB" id="A0AAP2UKP5"/>
<dbReference type="Proteomes" id="UP001203972">
    <property type="component" value="Unassembled WGS sequence"/>
</dbReference>
<proteinExistence type="predicted"/>
<reference evidence="2" key="1">
    <citation type="journal article" date="2022" name="Clin. Infect. Dis.">
        <title>Association between Clostridium innocuum and antibiotic-associated diarrhea in adults and children: A cross-sectional study and comparative genomics analysis.</title>
        <authorList>
            <person name="Cherny K.E."/>
            <person name="Muscat E.B."/>
            <person name="Balaji A."/>
            <person name="Mukherjee J."/>
            <person name="Ozer E.A."/>
            <person name="Angarone M.P."/>
            <person name="Hauser A.R."/>
            <person name="Sichel J.S."/>
            <person name="Amponsah E."/>
            <person name="Kociolek L.K."/>
        </authorList>
    </citation>
    <scope>NUCLEOTIDE SEQUENCE</scope>
    <source>
        <strain evidence="2">NU1-AC-029v</strain>
    </source>
</reference>
<organism evidence="2 3">
    <name type="scientific">Clostridium innocuum</name>
    <dbReference type="NCBI Taxonomy" id="1522"/>
    <lineage>
        <taxon>Bacteria</taxon>
        <taxon>Bacillati</taxon>
        <taxon>Bacillota</taxon>
        <taxon>Clostridia</taxon>
        <taxon>Eubacteriales</taxon>
        <taxon>Clostridiaceae</taxon>
        <taxon>Clostridium</taxon>
    </lineage>
</organism>